<dbReference type="Pfam" id="PF00072">
    <property type="entry name" value="Response_reg"/>
    <property type="match status" value="1"/>
</dbReference>
<dbReference type="GO" id="GO:0000156">
    <property type="term" value="F:phosphorelay response regulator activity"/>
    <property type="evidence" value="ECO:0007669"/>
    <property type="project" value="TreeGrafter"/>
</dbReference>
<dbReference type="PANTHER" id="PTHR48111:SF1">
    <property type="entry name" value="TWO-COMPONENT RESPONSE REGULATOR ORR33"/>
    <property type="match status" value="1"/>
</dbReference>
<dbReference type="AlphaFoldDB" id="A0A158BIA3"/>
<sequence>MRVARVQFVNAYRMMNTRSNMDKAQSSTSAYQPRLLLVDDDPAMIRIIGEMLAEFPNQRFATTGEAALALAREATPDLILLDANLPNMTGFDVCEILKRDAKLARVPVIFVTSHDAPALEVDAFRMGAADYVIKPLVASRLQARVRAQLRFRQRVMQAHASVSEHNARPAISNAADVRVLGILAGETAEAHRQALEAIGELDVVTECEAALTQDNEPDAIVLDASCCSEPCAAVRALLARHPEVPVVVLADRSDIETEQCMLDAGAADVIAKPARPAVLQARVHGALASARRAREELRALLESQGGASVHPFPVYVRDARSG</sequence>
<dbReference type="PROSITE" id="PS50110">
    <property type="entry name" value="RESPONSE_REGULATORY"/>
    <property type="match status" value="2"/>
</dbReference>
<feature type="modified residue" description="4-aspartylphosphate" evidence="6">
    <location>
        <position position="82"/>
    </location>
</feature>
<feature type="domain" description="Response regulatory" evidence="7">
    <location>
        <begin position="159"/>
        <end position="287"/>
    </location>
</feature>
<evidence type="ECO:0000256" key="1">
    <source>
        <dbReference type="ARBA" id="ARBA00022553"/>
    </source>
</evidence>
<dbReference type="GO" id="GO:0005829">
    <property type="term" value="C:cytosol"/>
    <property type="evidence" value="ECO:0007669"/>
    <property type="project" value="TreeGrafter"/>
</dbReference>
<name>A0A158BIA3_9BURK</name>
<dbReference type="GO" id="GO:0006355">
    <property type="term" value="P:regulation of DNA-templated transcription"/>
    <property type="evidence" value="ECO:0007669"/>
    <property type="project" value="TreeGrafter"/>
</dbReference>
<evidence type="ECO:0000256" key="2">
    <source>
        <dbReference type="ARBA" id="ARBA00023012"/>
    </source>
</evidence>
<keyword evidence="1 6" id="KW-0597">Phosphoprotein</keyword>
<evidence type="ECO:0000256" key="4">
    <source>
        <dbReference type="ARBA" id="ARBA00023125"/>
    </source>
</evidence>
<dbReference type="InterPro" id="IPR011006">
    <property type="entry name" value="CheY-like_superfamily"/>
</dbReference>
<evidence type="ECO:0000256" key="6">
    <source>
        <dbReference type="PROSITE-ProRule" id="PRU00169"/>
    </source>
</evidence>
<gene>
    <name evidence="8" type="ORF">AWB78_02721</name>
</gene>
<organism evidence="8 9">
    <name type="scientific">Caballeronia calidae</name>
    <dbReference type="NCBI Taxonomy" id="1777139"/>
    <lineage>
        <taxon>Bacteria</taxon>
        <taxon>Pseudomonadati</taxon>
        <taxon>Pseudomonadota</taxon>
        <taxon>Betaproteobacteria</taxon>
        <taxon>Burkholderiales</taxon>
        <taxon>Burkholderiaceae</taxon>
        <taxon>Caballeronia</taxon>
    </lineage>
</organism>
<keyword evidence="3" id="KW-0805">Transcription regulation</keyword>
<dbReference type="InterPro" id="IPR039420">
    <property type="entry name" value="WalR-like"/>
</dbReference>
<dbReference type="SUPFAM" id="SSF52172">
    <property type="entry name" value="CheY-like"/>
    <property type="match status" value="2"/>
</dbReference>
<dbReference type="GO" id="GO:0032993">
    <property type="term" value="C:protein-DNA complex"/>
    <property type="evidence" value="ECO:0007669"/>
    <property type="project" value="TreeGrafter"/>
</dbReference>
<keyword evidence="4" id="KW-0238">DNA-binding</keyword>
<keyword evidence="5" id="KW-0804">Transcription</keyword>
<keyword evidence="2" id="KW-0902">Two-component regulatory system</keyword>
<dbReference type="CDD" id="cd00156">
    <property type="entry name" value="REC"/>
    <property type="match status" value="1"/>
</dbReference>
<dbReference type="GO" id="GO:0000976">
    <property type="term" value="F:transcription cis-regulatory region binding"/>
    <property type="evidence" value="ECO:0007669"/>
    <property type="project" value="TreeGrafter"/>
</dbReference>
<keyword evidence="9" id="KW-1185">Reference proteome</keyword>
<dbReference type="SMART" id="SM00448">
    <property type="entry name" value="REC"/>
    <property type="match status" value="2"/>
</dbReference>
<evidence type="ECO:0000313" key="9">
    <source>
        <dbReference type="Proteomes" id="UP000071859"/>
    </source>
</evidence>
<evidence type="ECO:0000313" key="8">
    <source>
        <dbReference type="EMBL" id="SAK69789.1"/>
    </source>
</evidence>
<proteinExistence type="predicted"/>
<dbReference type="PANTHER" id="PTHR48111">
    <property type="entry name" value="REGULATOR OF RPOS"/>
    <property type="match status" value="1"/>
</dbReference>
<evidence type="ECO:0000259" key="7">
    <source>
        <dbReference type="PROSITE" id="PS50110"/>
    </source>
</evidence>
<dbReference type="Proteomes" id="UP000071859">
    <property type="component" value="Unassembled WGS sequence"/>
</dbReference>
<dbReference type="InterPro" id="IPR001789">
    <property type="entry name" value="Sig_transdc_resp-reg_receiver"/>
</dbReference>
<reference evidence="8" key="1">
    <citation type="submission" date="2016-01" db="EMBL/GenBank/DDBJ databases">
        <authorList>
            <person name="Peeters C."/>
        </authorList>
    </citation>
    <scope>NUCLEOTIDE SEQUENCE</scope>
    <source>
        <strain evidence="8">LMG 29321</strain>
    </source>
</reference>
<feature type="domain" description="Response regulatory" evidence="7">
    <location>
        <begin position="34"/>
        <end position="149"/>
    </location>
</feature>
<dbReference type="EMBL" id="FCOX02000011">
    <property type="protein sequence ID" value="SAK69789.1"/>
    <property type="molecule type" value="Genomic_DNA"/>
</dbReference>
<evidence type="ECO:0000256" key="3">
    <source>
        <dbReference type="ARBA" id="ARBA00023015"/>
    </source>
</evidence>
<dbReference type="Gene3D" id="3.40.50.2300">
    <property type="match status" value="2"/>
</dbReference>
<evidence type="ECO:0000256" key="5">
    <source>
        <dbReference type="ARBA" id="ARBA00023163"/>
    </source>
</evidence>
<comment type="caution">
    <text evidence="8">The sequence shown here is derived from an EMBL/GenBank/DDBJ whole genome shotgun (WGS) entry which is preliminary data.</text>
</comment>
<accession>A0A158BIA3</accession>
<feature type="modified residue" description="4-aspartylphosphate" evidence="6">
    <location>
        <position position="223"/>
    </location>
</feature>
<protein>
    <submittedName>
        <fullName evidence="8">Two component LuxR family transcriptional regulator</fullName>
    </submittedName>
</protein>